<dbReference type="Pfam" id="PF02949">
    <property type="entry name" value="7tm_6"/>
    <property type="match status" value="1"/>
</dbReference>
<feature type="non-terminal residue" evidence="10">
    <location>
        <position position="320"/>
    </location>
</feature>
<accession>A0A8J2HJB6</accession>
<dbReference type="GO" id="GO:0007165">
    <property type="term" value="P:signal transduction"/>
    <property type="evidence" value="ECO:0007669"/>
    <property type="project" value="UniProtKB-KW"/>
</dbReference>
<feature type="transmembrane region" description="Helical" evidence="9">
    <location>
        <begin position="211"/>
        <end position="233"/>
    </location>
</feature>
<dbReference type="InterPro" id="IPR004117">
    <property type="entry name" value="7tm6_olfct_rcpt"/>
</dbReference>
<evidence type="ECO:0000256" key="1">
    <source>
        <dbReference type="ARBA" id="ARBA00004141"/>
    </source>
</evidence>
<keyword evidence="11" id="KW-1185">Reference proteome</keyword>
<feature type="transmembrane region" description="Helical" evidence="9">
    <location>
        <begin position="142"/>
        <end position="163"/>
    </location>
</feature>
<keyword evidence="6 9" id="KW-0472">Membrane</keyword>
<keyword evidence="8" id="KW-0807">Transducer</keyword>
<sequence length="320" mass="37513">IFLIHELLDQCGTSYEIASLFGMIFGTVSAIIKISLLNLNHKNILFIVKNVINDWQTIKDNESRKIMRQYSSLNSILFYGILTPLMLYTTKFIIESIPHTVITNDNTTVYVRTTPMSSDCWNLADIPIIIYLIRFVCRTFEFVIYNIVSCGIDLYFLVLASHISGQVKISNMKIENFLVDNNKVFERNNFYKIIYRQKYLLILMDKLRESFNYITLAVLIISGIHLNIMILYFSAQIFIYCYAGDELSSRLQDSRVAVYGCCWYNFPTNTRKDIIYIMQRLNKEYHLTAGKFYHMNLPHFTDIVKTMVSFFSVMRLVIFE</sequence>
<comment type="subcellular location">
    <subcellularLocation>
        <location evidence="1">Membrane</location>
        <topology evidence="1">Multi-pass membrane protein</topology>
    </subcellularLocation>
</comment>
<evidence type="ECO:0000256" key="2">
    <source>
        <dbReference type="ARBA" id="ARBA00022606"/>
    </source>
</evidence>
<evidence type="ECO:0000313" key="11">
    <source>
        <dbReference type="Proteomes" id="UP000786811"/>
    </source>
</evidence>
<evidence type="ECO:0000256" key="5">
    <source>
        <dbReference type="ARBA" id="ARBA00022989"/>
    </source>
</evidence>
<organism evidence="10 11">
    <name type="scientific">Cotesia congregata</name>
    <name type="common">Parasitoid wasp</name>
    <name type="synonym">Apanteles congregatus</name>
    <dbReference type="NCBI Taxonomy" id="51543"/>
    <lineage>
        <taxon>Eukaryota</taxon>
        <taxon>Metazoa</taxon>
        <taxon>Ecdysozoa</taxon>
        <taxon>Arthropoda</taxon>
        <taxon>Hexapoda</taxon>
        <taxon>Insecta</taxon>
        <taxon>Pterygota</taxon>
        <taxon>Neoptera</taxon>
        <taxon>Endopterygota</taxon>
        <taxon>Hymenoptera</taxon>
        <taxon>Apocrita</taxon>
        <taxon>Ichneumonoidea</taxon>
        <taxon>Braconidae</taxon>
        <taxon>Microgastrinae</taxon>
        <taxon>Cotesia</taxon>
    </lineage>
</organism>
<dbReference type="GO" id="GO:0005886">
    <property type="term" value="C:plasma membrane"/>
    <property type="evidence" value="ECO:0007669"/>
    <property type="project" value="TreeGrafter"/>
</dbReference>
<keyword evidence="5 9" id="KW-1133">Transmembrane helix</keyword>
<dbReference type="PANTHER" id="PTHR21137">
    <property type="entry name" value="ODORANT RECEPTOR"/>
    <property type="match status" value="1"/>
</dbReference>
<comment type="caution">
    <text evidence="10">The sequence shown here is derived from an EMBL/GenBank/DDBJ whole genome shotgun (WGS) entry which is preliminary data.</text>
</comment>
<protein>
    <submittedName>
        <fullName evidence="10">Olfactory receptor 237</fullName>
    </submittedName>
</protein>
<dbReference type="Proteomes" id="UP000786811">
    <property type="component" value="Unassembled WGS sequence"/>
</dbReference>
<evidence type="ECO:0000256" key="9">
    <source>
        <dbReference type="SAM" id="Phobius"/>
    </source>
</evidence>
<dbReference type="PANTHER" id="PTHR21137:SF26">
    <property type="entry name" value="ODORANT RECEPTOR 10A-RELATED"/>
    <property type="match status" value="1"/>
</dbReference>
<dbReference type="AlphaFoldDB" id="A0A8J2HJB6"/>
<proteinExistence type="predicted"/>
<evidence type="ECO:0000256" key="7">
    <source>
        <dbReference type="ARBA" id="ARBA00023170"/>
    </source>
</evidence>
<dbReference type="OrthoDB" id="8185860at2759"/>
<feature type="transmembrane region" description="Helical" evidence="9">
    <location>
        <begin position="17"/>
        <end position="39"/>
    </location>
</feature>
<keyword evidence="2" id="KW-0716">Sensory transduction</keyword>
<keyword evidence="4" id="KW-0552">Olfaction</keyword>
<reference evidence="10" key="1">
    <citation type="submission" date="2021-04" db="EMBL/GenBank/DDBJ databases">
        <authorList>
            <person name="Chebbi M.A.C M."/>
        </authorList>
    </citation>
    <scope>NUCLEOTIDE SEQUENCE</scope>
</reference>
<gene>
    <name evidence="10" type="ORF">HICCMSTLAB_LOCUS9916</name>
</gene>
<dbReference type="GO" id="GO:0004984">
    <property type="term" value="F:olfactory receptor activity"/>
    <property type="evidence" value="ECO:0007669"/>
    <property type="project" value="InterPro"/>
</dbReference>
<evidence type="ECO:0000256" key="3">
    <source>
        <dbReference type="ARBA" id="ARBA00022692"/>
    </source>
</evidence>
<keyword evidence="7 10" id="KW-0675">Receptor</keyword>
<feature type="transmembrane region" description="Helical" evidence="9">
    <location>
        <begin position="73"/>
        <end position="94"/>
    </location>
</feature>
<dbReference type="GO" id="GO:0005549">
    <property type="term" value="F:odorant binding"/>
    <property type="evidence" value="ECO:0007669"/>
    <property type="project" value="InterPro"/>
</dbReference>
<evidence type="ECO:0000256" key="8">
    <source>
        <dbReference type="ARBA" id="ARBA00023224"/>
    </source>
</evidence>
<evidence type="ECO:0000313" key="10">
    <source>
        <dbReference type="EMBL" id="CAG5100843.1"/>
    </source>
</evidence>
<keyword evidence="3 9" id="KW-0812">Transmembrane</keyword>
<dbReference type="EMBL" id="CAJNRD030001122">
    <property type="protein sequence ID" value="CAG5100843.1"/>
    <property type="molecule type" value="Genomic_DNA"/>
</dbReference>
<name>A0A8J2HJB6_COTCN</name>
<evidence type="ECO:0000256" key="6">
    <source>
        <dbReference type="ARBA" id="ARBA00023136"/>
    </source>
</evidence>
<evidence type="ECO:0000256" key="4">
    <source>
        <dbReference type="ARBA" id="ARBA00022725"/>
    </source>
</evidence>